<proteinExistence type="predicted"/>
<comment type="caution">
    <text evidence="2">The sequence shown here is derived from an EMBL/GenBank/DDBJ whole genome shotgun (WGS) entry which is preliminary data.</text>
</comment>
<name>A0A562SHD2_9BACT</name>
<reference evidence="2 3" key="1">
    <citation type="journal article" date="2015" name="Stand. Genomic Sci.">
        <title>Genomic Encyclopedia of Bacterial and Archaeal Type Strains, Phase III: the genomes of soil and plant-associated and newly described type strains.</title>
        <authorList>
            <person name="Whitman W.B."/>
            <person name="Woyke T."/>
            <person name="Klenk H.P."/>
            <person name="Zhou Y."/>
            <person name="Lilburn T.G."/>
            <person name="Beck B.J."/>
            <person name="De Vos P."/>
            <person name="Vandamme P."/>
            <person name="Eisen J.A."/>
            <person name="Garrity G."/>
            <person name="Hugenholtz P."/>
            <person name="Kyrpides N.C."/>
        </authorList>
    </citation>
    <scope>NUCLEOTIDE SEQUENCE [LARGE SCALE GENOMIC DNA]</scope>
    <source>
        <strain evidence="2 3">CGMCC 1.7271</strain>
    </source>
</reference>
<organism evidence="2 3">
    <name type="scientific">Lacibacter cauensis</name>
    <dbReference type="NCBI Taxonomy" id="510947"/>
    <lineage>
        <taxon>Bacteria</taxon>
        <taxon>Pseudomonadati</taxon>
        <taxon>Bacteroidota</taxon>
        <taxon>Chitinophagia</taxon>
        <taxon>Chitinophagales</taxon>
        <taxon>Chitinophagaceae</taxon>
        <taxon>Lacibacter</taxon>
    </lineage>
</organism>
<protein>
    <recommendedName>
        <fullName evidence="4">WD40 repeat protein</fullName>
    </recommendedName>
</protein>
<evidence type="ECO:0008006" key="4">
    <source>
        <dbReference type="Google" id="ProtNLM"/>
    </source>
</evidence>
<keyword evidence="1" id="KW-0732">Signal</keyword>
<dbReference type="InterPro" id="IPR011042">
    <property type="entry name" value="6-blade_b-propeller_TolB-like"/>
</dbReference>
<dbReference type="AlphaFoldDB" id="A0A562SHD2"/>
<gene>
    <name evidence="2" type="ORF">IQ13_3350</name>
</gene>
<sequence length="956" mass="109726">MHVPNRKIVYRSSCLFLRMKTKFLFVILLFCTAVTTNAQVFGGNPASLKFYQLNTDTVRIIFPKSLEKQAREVAWLQHQLVKHNPASLGMQHREFNVVLQNQTTTSNAYVGPAPWRSEFYMMPDLNNLESGALPWHRYLALHEFRHVEQFSNFNRTIPKLAGVFFGQEGQAVAMNLSVPDWFWEGDAVWQETMSSTQGRGRLPSFFNAYRSLWLAKKNYSYQKLRNGSYRHFVPNHYDLGYLLVTYGREKYGNDLWTKVNNDALDFKQLVFSFQKAVQKYTGVEYKQFVNDAFNWYKERMQVEAHAFFANMQPVTKAEKNNVVNYLYPVEEADGSVLVLKTSYRQIPTWVRIHQNGYEEKLRPKDITEDQYYSYRNGKIVYTAFATDARWEWKTYSVIKIWNPAVNEIKKITSKTRLFQPDLSPDATKVIAVNATTDLQTNLQLLAVDDTLKIDLPNNNNYVYSYPKFSADGSSVISAVRNQKGEMSLLQTTLAANDEKLLFPFSNTVIGFVQVSGDTVLFTSPQNGRDALYMYDLQQKKLFRAAELPNGNYQASINTATGTLIWNTFTADGYMLLKQKITDLRLVEEAAPSQLADLYVASTKSIERNLLQEVKPMEGEVKRYHSGLNLFNIHSWRPFTTDPDYGITFYSNNILNTMIGEYTYNYNRNEKSHAVSAALVYGGLYPQLSVGAAQTWNRSQAYNADTTFTWNVSNVNAGVTLPFNFTGGLLFSNLTLSSSINAEQINFTGVAKQLLNNRTLNYSSSSISWVTQTQKAYQQIYPKFANVLSARYRRTINGQQGSQLLLNAGLYLPGFFRNHSLVLFASAFTRDTLRGGLFSNNLSFARGFNAVNLPRMWRVSANYHFPIVYPEFGVANLIYFLRVRGNLFYDYTHARSLRTGREFPFESTGAEIYFDTRLWNVQSFTFGVRYSRLLTTDVLAPNKNPNQFELILPIELF</sequence>
<keyword evidence="3" id="KW-1185">Reference proteome</keyword>
<evidence type="ECO:0000256" key="1">
    <source>
        <dbReference type="SAM" id="SignalP"/>
    </source>
</evidence>
<evidence type="ECO:0000313" key="2">
    <source>
        <dbReference type="EMBL" id="TWI80671.1"/>
    </source>
</evidence>
<dbReference type="SUPFAM" id="SSF82171">
    <property type="entry name" value="DPP6 N-terminal domain-like"/>
    <property type="match status" value="1"/>
</dbReference>
<evidence type="ECO:0000313" key="3">
    <source>
        <dbReference type="Proteomes" id="UP000316167"/>
    </source>
</evidence>
<dbReference type="Gene3D" id="2.120.10.30">
    <property type="entry name" value="TolB, C-terminal domain"/>
    <property type="match status" value="1"/>
</dbReference>
<dbReference type="EMBL" id="VLLE01000005">
    <property type="protein sequence ID" value="TWI80671.1"/>
    <property type="molecule type" value="Genomic_DNA"/>
</dbReference>
<accession>A0A562SHD2</accession>
<feature type="chain" id="PRO_5021908728" description="WD40 repeat protein" evidence="1">
    <location>
        <begin position="39"/>
        <end position="956"/>
    </location>
</feature>
<dbReference type="Proteomes" id="UP000316167">
    <property type="component" value="Unassembled WGS sequence"/>
</dbReference>
<feature type="signal peptide" evidence="1">
    <location>
        <begin position="1"/>
        <end position="38"/>
    </location>
</feature>